<dbReference type="EMBL" id="GBXM01019724">
    <property type="protein sequence ID" value="JAH88853.1"/>
    <property type="molecule type" value="Transcribed_RNA"/>
</dbReference>
<evidence type="ECO:0000313" key="1">
    <source>
        <dbReference type="EMBL" id="JAH88853.1"/>
    </source>
</evidence>
<organism evidence="1">
    <name type="scientific">Anguilla anguilla</name>
    <name type="common">European freshwater eel</name>
    <name type="synonym">Muraena anguilla</name>
    <dbReference type="NCBI Taxonomy" id="7936"/>
    <lineage>
        <taxon>Eukaryota</taxon>
        <taxon>Metazoa</taxon>
        <taxon>Chordata</taxon>
        <taxon>Craniata</taxon>
        <taxon>Vertebrata</taxon>
        <taxon>Euteleostomi</taxon>
        <taxon>Actinopterygii</taxon>
        <taxon>Neopterygii</taxon>
        <taxon>Teleostei</taxon>
        <taxon>Anguilliformes</taxon>
        <taxon>Anguillidae</taxon>
        <taxon>Anguilla</taxon>
    </lineage>
</organism>
<sequence>MTIKFNHQSPQVPLVTKYHTEFGQTFTVYTTENRQRLRHGQRV</sequence>
<reference evidence="1" key="2">
    <citation type="journal article" date="2015" name="Fish Shellfish Immunol.">
        <title>Early steps in the European eel (Anguilla anguilla)-Vibrio vulnificus interaction in the gills: Role of the RtxA13 toxin.</title>
        <authorList>
            <person name="Callol A."/>
            <person name="Pajuelo D."/>
            <person name="Ebbesson L."/>
            <person name="Teles M."/>
            <person name="MacKenzie S."/>
            <person name="Amaro C."/>
        </authorList>
    </citation>
    <scope>NUCLEOTIDE SEQUENCE</scope>
</reference>
<dbReference type="AlphaFoldDB" id="A0A0E9WHA4"/>
<reference evidence="1" key="1">
    <citation type="submission" date="2014-11" db="EMBL/GenBank/DDBJ databases">
        <authorList>
            <person name="Amaro Gonzalez C."/>
        </authorList>
    </citation>
    <scope>NUCLEOTIDE SEQUENCE</scope>
</reference>
<protein>
    <submittedName>
        <fullName evidence="1">Uncharacterized protein</fullName>
    </submittedName>
</protein>
<name>A0A0E9WHA4_ANGAN</name>
<accession>A0A0E9WHA4</accession>
<proteinExistence type="predicted"/>